<accession>A0ABT8RLH4</accession>
<sequence>MKKSKLFMGLGALALVGGLLVAADHIDAPGVTNTTADIADFYAFEPTEGSDNTVFAVDLQTNVLPDLAYGTFDENVLMEINIDRTGDLVEDLVIQAIPRNGKMYFFGPVVPSETGLNGTVMVDSPLGSVDISAETAILETTADGVSLFAGPRQDAFFFDFFQFNEVIGGTAPLGFKPAGDPNTSDDDDETAVDTFDGANTMSIVIEIPNSMLGETTAVNVLQLPVYKTWVTTNVKQ</sequence>
<gene>
    <name evidence="2" type="ORF">Q2T41_01930</name>
</gene>
<keyword evidence="3" id="KW-1185">Reference proteome</keyword>
<dbReference type="EMBL" id="JAUKUC010000001">
    <property type="protein sequence ID" value="MDO1511423.1"/>
    <property type="molecule type" value="Genomic_DNA"/>
</dbReference>
<protein>
    <submittedName>
        <fullName evidence="2">DUF4331 family protein</fullName>
    </submittedName>
</protein>
<evidence type="ECO:0000256" key="1">
    <source>
        <dbReference type="SAM" id="SignalP"/>
    </source>
</evidence>
<comment type="caution">
    <text evidence="2">The sequence shown here is derived from an EMBL/GenBank/DDBJ whole genome shotgun (WGS) entry which is preliminary data.</text>
</comment>
<dbReference type="RefSeq" id="WP_304434676.1">
    <property type="nucleotide sequence ID" value="NZ_JAUKUC010000001.1"/>
</dbReference>
<dbReference type="Pfam" id="PF14224">
    <property type="entry name" value="DUF4331"/>
    <property type="match status" value="2"/>
</dbReference>
<evidence type="ECO:0000313" key="2">
    <source>
        <dbReference type="EMBL" id="MDO1511423.1"/>
    </source>
</evidence>
<keyword evidence="1" id="KW-0732">Signal</keyword>
<organism evidence="2 3">
    <name type="scientific">Maribacter confluentis</name>
    <dbReference type="NCBI Taxonomy" id="1656093"/>
    <lineage>
        <taxon>Bacteria</taxon>
        <taxon>Pseudomonadati</taxon>
        <taxon>Bacteroidota</taxon>
        <taxon>Flavobacteriia</taxon>
        <taxon>Flavobacteriales</taxon>
        <taxon>Flavobacteriaceae</taxon>
        <taxon>Maribacter</taxon>
    </lineage>
</organism>
<dbReference type="Proteomes" id="UP001168579">
    <property type="component" value="Unassembled WGS sequence"/>
</dbReference>
<dbReference type="InterPro" id="IPR025566">
    <property type="entry name" value="DUF4331"/>
</dbReference>
<reference evidence="2" key="1">
    <citation type="journal article" date="2014" name="Int. J. Syst. Evol. Microbiol.">
        <title>Complete genome of a new Firmicutes species belonging to the dominant human colonic microbiota ('Ruminococcus bicirculans') reveals two chromosomes and a selective capacity to utilize plant glucans.</title>
        <authorList>
            <consortium name="NISC Comparative Sequencing Program"/>
            <person name="Wegmann U."/>
            <person name="Louis P."/>
            <person name="Goesmann A."/>
            <person name="Henrissat B."/>
            <person name="Duncan S.H."/>
            <person name="Flint H.J."/>
        </authorList>
    </citation>
    <scope>NUCLEOTIDE SEQUENCE</scope>
    <source>
        <strain evidence="2">CECT 8869</strain>
    </source>
</reference>
<proteinExistence type="predicted"/>
<reference evidence="2" key="2">
    <citation type="submission" date="2023-06" db="EMBL/GenBank/DDBJ databases">
        <authorList>
            <person name="Lucena T."/>
            <person name="Sun Q."/>
        </authorList>
    </citation>
    <scope>NUCLEOTIDE SEQUENCE</scope>
    <source>
        <strain evidence="2">CECT 8869</strain>
    </source>
</reference>
<name>A0ABT8RLH4_9FLAO</name>
<feature type="chain" id="PRO_5047296179" evidence="1">
    <location>
        <begin position="23"/>
        <end position="236"/>
    </location>
</feature>
<feature type="signal peptide" evidence="1">
    <location>
        <begin position="1"/>
        <end position="22"/>
    </location>
</feature>
<evidence type="ECO:0000313" key="3">
    <source>
        <dbReference type="Proteomes" id="UP001168579"/>
    </source>
</evidence>